<keyword evidence="1" id="KW-1133">Transmembrane helix</keyword>
<comment type="caution">
    <text evidence="2">The sequence shown here is derived from an EMBL/GenBank/DDBJ whole genome shotgun (WGS) entry which is preliminary data.</text>
</comment>
<evidence type="ECO:0000313" key="3">
    <source>
        <dbReference type="Proteomes" id="UP000034471"/>
    </source>
</evidence>
<keyword evidence="1" id="KW-0812">Transmembrane</keyword>
<dbReference type="EMBL" id="LBTJ01000049">
    <property type="protein sequence ID" value="KKQ36929.1"/>
    <property type="molecule type" value="Genomic_DNA"/>
</dbReference>
<name>A0A0G0JJL0_9BACT</name>
<proteinExistence type="predicted"/>
<dbReference type="Proteomes" id="UP000034471">
    <property type="component" value="Unassembled WGS sequence"/>
</dbReference>
<feature type="transmembrane region" description="Helical" evidence="1">
    <location>
        <begin position="9"/>
        <end position="27"/>
    </location>
</feature>
<sequence>MNTILKRSIMFLIVLTIIVGFLLNFIYRSSKANRITSNKEYIEQLKNAASGKNLPGTFTPTLTPTPKRPIESIIDALLSFFHFR</sequence>
<gene>
    <name evidence="2" type="ORF">US54_C0049G0002</name>
</gene>
<keyword evidence="1" id="KW-0472">Membrane</keyword>
<evidence type="ECO:0000313" key="2">
    <source>
        <dbReference type="EMBL" id="KKQ36929.1"/>
    </source>
</evidence>
<organism evidence="2 3">
    <name type="scientific">Candidatus Roizmanbacteria bacterium GW2011_GWA2_37_7</name>
    <dbReference type="NCBI Taxonomy" id="1618481"/>
    <lineage>
        <taxon>Bacteria</taxon>
        <taxon>Candidatus Roizmaniibacteriota</taxon>
    </lineage>
</organism>
<accession>A0A0G0JJL0</accession>
<protein>
    <submittedName>
        <fullName evidence="2">Uncharacterized protein</fullName>
    </submittedName>
</protein>
<reference evidence="2 3" key="1">
    <citation type="journal article" date="2015" name="Nature">
        <title>rRNA introns, odd ribosomes, and small enigmatic genomes across a large radiation of phyla.</title>
        <authorList>
            <person name="Brown C.T."/>
            <person name="Hug L.A."/>
            <person name="Thomas B.C."/>
            <person name="Sharon I."/>
            <person name="Castelle C.J."/>
            <person name="Singh A."/>
            <person name="Wilkins M.J."/>
            <person name="Williams K.H."/>
            <person name="Banfield J.F."/>
        </authorList>
    </citation>
    <scope>NUCLEOTIDE SEQUENCE [LARGE SCALE GENOMIC DNA]</scope>
</reference>
<evidence type="ECO:0000256" key="1">
    <source>
        <dbReference type="SAM" id="Phobius"/>
    </source>
</evidence>
<dbReference type="AlphaFoldDB" id="A0A0G0JJL0"/>